<dbReference type="NCBIfam" id="NF004790">
    <property type="entry name" value="PRK06136.1"/>
    <property type="match status" value="1"/>
</dbReference>
<name>A0AA37WHC7_9ALTE</name>
<keyword evidence="3" id="KW-0489">Methyltransferase</keyword>
<sequence length="293" mass="32004">MKALAPSKTKFINLFSGLDKVISKFTVKANTNKSLTNNSAGKVFIVGAGPGDAELLTLKAARLIQHADVVLYDALVNPEILSLAGKKTLCQYVGKRAGQHSMRQKNISELMAEHALKGKTVVRIKGGDPGLFARSSEECLILAQNNIPFAIVPGVTAASGMSAYTGVMLTDRDFSQSVQYITARFQNESDEPNWQHIVANAESQTTVFYMGVKRIGLICQRLLNAGMPSDMPMMLCERATYHDQTLVTGTVSNLADRVKNTTIEGPGIIVLGRTCQRRHNVEQLLMENDTLYL</sequence>
<dbReference type="Gene3D" id="3.40.1010.10">
    <property type="entry name" value="Cobalt-precorrin-4 Transmethylase, Domain 1"/>
    <property type="match status" value="1"/>
</dbReference>
<evidence type="ECO:0000256" key="2">
    <source>
        <dbReference type="ARBA" id="ARBA00012162"/>
    </source>
</evidence>
<reference evidence="10" key="2">
    <citation type="submission" date="2023-01" db="EMBL/GenBank/DDBJ databases">
        <title>Draft genome sequence of Agaribacter marinus strain NBRC 110023.</title>
        <authorList>
            <person name="Sun Q."/>
            <person name="Mori K."/>
        </authorList>
    </citation>
    <scope>NUCLEOTIDE SEQUENCE</scope>
    <source>
        <strain evidence="10">NBRC 110023</strain>
    </source>
</reference>
<proteinExistence type="inferred from homology"/>
<dbReference type="GO" id="GO:0004851">
    <property type="term" value="F:uroporphyrin-III C-methyltransferase activity"/>
    <property type="evidence" value="ECO:0007669"/>
    <property type="project" value="UniProtKB-EC"/>
</dbReference>
<comment type="caution">
    <text evidence="10">The sequence shown here is derived from an EMBL/GenBank/DDBJ whole genome shotgun (WGS) entry which is preliminary data.</text>
</comment>
<dbReference type="InterPro" id="IPR006366">
    <property type="entry name" value="CobA/CysG_C"/>
</dbReference>
<comment type="similarity">
    <text evidence="1">Belongs to the precorrin methyltransferase family.</text>
</comment>
<keyword evidence="4" id="KW-0808">Transferase</keyword>
<accession>A0AA37WHC7</accession>
<dbReference type="SUPFAM" id="SSF53790">
    <property type="entry name" value="Tetrapyrrole methylase"/>
    <property type="match status" value="1"/>
</dbReference>
<organism evidence="10 11">
    <name type="scientific">Agaribacter marinus</name>
    <dbReference type="NCBI Taxonomy" id="1431249"/>
    <lineage>
        <taxon>Bacteria</taxon>
        <taxon>Pseudomonadati</taxon>
        <taxon>Pseudomonadota</taxon>
        <taxon>Gammaproteobacteria</taxon>
        <taxon>Alteromonadales</taxon>
        <taxon>Alteromonadaceae</taxon>
        <taxon>Agaribacter</taxon>
    </lineage>
</organism>
<comment type="pathway">
    <text evidence="7">Porphyrin-containing compound metabolism; siroheme biosynthesis; precorrin-2 from uroporphyrinogen III: step 1/1.</text>
</comment>
<dbReference type="CDD" id="cd11642">
    <property type="entry name" value="SUMT"/>
    <property type="match status" value="1"/>
</dbReference>
<evidence type="ECO:0000313" key="10">
    <source>
        <dbReference type="EMBL" id="GLR70981.1"/>
    </source>
</evidence>
<evidence type="ECO:0000256" key="3">
    <source>
        <dbReference type="ARBA" id="ARBA00022603"/>
    </source>
</evidence>
<keyword evidence="6" id="KW-0627">Porphyrin biosynthesis</keyword>
<evidence type="ECO:0000256" key="4">
    <source>
        <dbReference type="ARBA" id="ARBA00022679"/>
    </source>
</evidence>
<dbReference type="AlphaFoldDB" id="A0AA37WHC7"/>
<comment type="pathway">
    <text evidence="8">Cofactor biosynthesis; adenosylcobalamin biosynthesis; precorrin-2 from uroporphyrinogen III: step 1/1.</text>
</comment>
<gene>
    <name evidence="10" type="ORF">GCM10007852_18890</name>
</gene>
<dbReference type="GO" id="GO:0032259">
    <property type="term" value="P:methylation"/>
    <property type="evidence" value="ECO:0007669"/>
    <property type="project" value="UniProtKB-KW"/>
</dbReference>
<dbReference type="Gene3D" id="3.30.950.10">
    <property type="entry name" value="Methyltransferase, Cobalt-precorrin-4 Transmethylase, Domain 2"/>
    <property type="match status" value="1"/>
</dbReference>
<dbReference type="PANTHER" id="PTHR45790">
    <property type="entry name" value="SIROHEME SYNTHASE-RELATED"/>
    <property type="match status" value="1"/>
</dbReference>
<evidence type="ECO:0000313" key="11">
    <source>
        <dbReference type="Proteomes" id="UP001156601"/>
    </source>
</evidence>
<evidence type="ECO:0000256" key="5">
    <source>
        <dbReference type="ARBA" id="ARBA00022691"/>
    </source>
</evidence>
<evidence type="ECO:0000256" key="7">
    <source>
        <dbReference type="ARBA" id="ARBA00025705"/>
    </source>
</evidence>
<dbReference type="PROSITE" id="PS00839">
    <property type="entry name" value="SUMT_1"/>
    <property type="match status" value="1"/>
</dbReference>
<dbReference type="InterPro" id="IPR035996">
    <property type="entry name" value="4pyrrol_Methylase_sf"/>
</dbReference>
<dbReference type="GO" id="GO:0019354">
    <property type="term" value="P:siroheme biosynthetic process"/>
    <property type="evidence" value="ECO:0007669"/>
    <property type="project" value="InterPro"/>
</dbReference>
<dbReference type="Proteomes" id="UP001156601">
    <property type="component" value="Unassembled WGS sequence"/>
</dbReference>
<reference evidence="10" key="1">
    <citation type="journal article" date="2014" name="Int. J. Syst. Evol. Microbiol.">
        <title>Complete genome sequence of Corynebacterium casei LMG S-19264T (=DSM 44701T), isolated from a smear-ripened cheese.</title>
        <authorList>
            <consortium name="US DOE Joint Genome Institute (JGI-PGF)"/>
            <person name="Walter F."/>
            <person name="Albersmeier A."/>
            <person name="Kalinowski J."/>
            <person name="Ruckert C."/>
        </authorList>
    </citation>
    <scope>NUCLEOTIDE SEQUENCE</scope>
    <source>
        <strain evidence="10">NBRC 110023</strain>
    </source>
</reference>
<dbReference type="InterPro" id="IPR003043">
    <property type="entry name" value="Uropor_MeTrfase_CS"/>
</dbReference>
<evidence type="ECO:0000256" key="8">
    <source>
        <dbReference type="ARBA" id="ARBA00060548"/>
    </source>
</evidence>
<dbReference type="EC" id="2.1.1.107" evidence="2"/>
<dbReference type="InterPro" id="IPR050161">
    <property type="entry name" value="Siro_Cobalamin_biosynth"/>
</dbReference>
<dbReference type="Pfam" id="PF00590">
    <property type="entry name" value="TP_methylase"/>
    <property type="match status" value="1"/>
</dbReference>
<dbReference type="FunFam" id="3.40.1010.10:FF:000001">
    <property type="entry name" value="Siroheme synthase"/>
    <property type="match status" value="1"/>
</dbReference>
<dbReference type="NCBIfam" id="TIGR01469">
    <property type="entry name" value="cobA_cysG_Cterm"/>
    <property type="match status" value="1"/>
</dbReference>
<keyword evidence="11" id="KW-1185">Reference proteome</keyword>
<dbReference type="PANTHER" id="PTHR45790:SF1">
    <property type="entry name" value="SIROHEME SYNTHASE"/>
    <property type="match status" value="1"/>
</dbReference>
<dbReference type="InterPro" id="IPR014776">
    <property type="entry name" value="4pyrrole_Mease_sub2"/>
</dbReference>
<dbReference type="RefSeq" id="WP_284217254.1">
    <property type="nucleotide sequence ID" value="NZ_BSOT01000005.1"/>
</dbReference>
<dbReference type="InterPro" id="IPR000878">
    <property type="entry name" value="4pyrrol_Mease"/>
</dbReference>
<evidence type="ECO:0000259" key="9">
    <source>
        <dbReference type="Pfam" id="PF00590"/>
    </source>
</evidence>
<evidence type="ECO:0000256" key="6">
    <source>
        <dbReference type="ARBA" id="ARBA00023244"/>
    </source>
</evidence>
<dbReference type="InterPro" id="IPR014777">
    <property type="entry name" value="4pyrrole_Mease_sub1"/>
</dbReference>
<protein>
    <recommendedName>
        <fullName evidence="2">uroporphyrinogen-III C-methyltransferase</fullName>
        <ecNumber evidence="2">2.1.1.107</ecNumber>
    </recommendedName>
</protein>
<evidence type="ECO:0000256" key="1">
    <source>
        <dbReference type="ARBA" id="ARBA00005879"/>
    </source>
</evidence>
<keyword evidence="5" id="KW-0949">S-adenosyl-L-methionine</keyword>
<feature type="domain" description="Tetrapyrrole methylase" evidence="9">
    <location>
        <begin position="42"/>
        <end position="254"/>
    </location>
</feature>
<dbReference type="EMBL" id="BSOT01000005">
    <property type="protein sequence ID" value="GLR70981.1"/>
    <property type="molecule type" value="Genomic_DNA"/>
</dbReference>